<feature type="non-terminal residue" evidence="1">
    <location>
        <position position="1"/>
    </location>
</feature>
<sequence>LTLPLPLPRPLASSPVLQLTRPWSPCHGLPVLPQPMYLDVTRERPTRCSSLPNLESWRLYLLDVLTVSALLAPPRLLRARPSQPTCEAGWNGIETASAASPAQVQGTGREEQTANKQKRLGLVGKLEDLSRALRGLIASQRLKAPSDIPSRRTTRQDVKSSNTTAANMCVWVSSEYYTMCGCTIEHSTHHPTCHCTTVLPQGVQTWEGYCGRAQCPNPKKHKPDDVKRASIDGVDGTHYRRPHGKGCGDPALHCAAPYGLMTE</sequence>
<dbReference type="AlphaFoldDB" id="A0A2S4L534"/>
<comment type="caution">
    <text evidence="1">The sequence shown here is derived from an EMBL/GenBank/DDBJ whole genome shotgun (WGS) entry which is preliminary data.</text>
</comment>
<dbReference type="Proteomes" id="UP000237481">
    <property type="component" value="Unassembled WGS sequence"/>
</dbReference>
<evidence type="ECO:0000313" key="2">
    <source>
        <dbReference type="Proteomes" id="UP000237481"/>
    </source>
</evidence>
<organism evidence="1 2">
    <name type="scientific">Tolypocladium paradoxum</name>
    <dbReference type="NCBI Taxonomy" id="94208"/>
    <lineage>
        <taxon>Eukaryota</taxon>
        <taxon>Fungi</taxon>
        <taxon>Dikarya</taxon>
        <taxon>Ascomycota</taxon>
        <taxon>Pezizomycotina</taxon>
        <taxon>Sordariomycetes</taxon>
        <taxon>Hypocreomycetidae</taxon>
        <taxon>Hypocreales</taxon>
        <taxon>Ophiocordycipitaceae</taxon>
        <taxon>Tolypocladium</taxon>
    </lineage>
</organism>
<evidence type="ECO:0000313" key="1">
    <source>
        <dbReference type="EMBL" id="POR37527.1"/>
    </source>
</evidence>
<name>A0A2S4L534_9HYPO</name>
<protein>
    <submittedName>
        <fullName evidence="1">Uncharacterized protein</fullName>
    </submittedName>
</protein>
<accession>A0A2S4L534</accession>
<keyword evidence="2" id="KW-1185">Reference proteome</keyword>
<proteinExistence type="predicted"/>
<dbReference type="EMBL" id="PKSG01000239">
    <property type="protein sequence ID" value="POR37527.1"/>
    <property type="molecule type" value="Genomic_DNA"/>
</dbReference>
<gene>
    <name evidence="1" type="ORF">TPAR_02272</name>
</gene>
<reference evidence="1 2" key="1">
    <citation type="submission" date="2018-01" db="EMBL/GenBank/DDBJ databases">
        <title>Harnessing the power of phylogenomics to disentangle the directionality and signatures of interkingdom host jumping in the parasitic fungal genus Tolypocladium.</title>
        <authorList>
            <person name="Quandt C.A."/>
            <person name="Patterson W."/>
            <person name="Spatafora J.W."/>
        </authorList>
    </citation>
    <scope>NUCLEOTIDE SEQUENCE [LARGE SCALE GENOMIC DNA]</scope>
    <source>
        <strain evidence="1 2">NRBC 100945</strain>
    </source>
</reference>
<dbReference type="OrthoDB" id="5153196at2759"/>